<dbReference type="GO" id="GO:0005507">
    <property type="term" value="F:copper ion binding"/>
    <property type="evidence" value="ECO:0007669"/>
    <property type="project" value="InterPro"/>
</dbReference>
<feature type="transmembrane region" description="Helical" evidence="15">
    <location>
        <begin position="94"/>
        <end position="118"/>
    </location>
</feature>
<dbReference type="PROSITE" id="PS50857">
    <property type="entry name" value="COX2_CUA"/>
    <property type="match status" value="1"/>
</dbReference>
<dbReference type="Pfam" id="PF00116">
    <property type="entry name" value="COX2"/>
    <property type="match status" value="1"/>
</dbReference>
<dbReference type="GO" id="GO:1902494">
    <property type="term" value="C:catalytic complex"/>
    <property type="evidence" value="ECO:0007669"/>
    <property type="project" value="UniProtKB-ARBA"/>
</dbReference>
<feature type="domain" description="Cytochrome oxidase subunit II transmembrane region profile" evidence="17">
    <location>
        <begin position="27"/>
        <end position="122"/>
    </location>
</feature>
<evidence type="ECO:0000256" key="14">
    <source>
        <dbReference type="RuleBase" id="RU000457"/>
    </source>
</evidence>
<comment type="function">
    <text evidence="14">Component of the cytochrome c oxidase, the last enzyme in the mitochondrial electron transport chain which drives oxidative phosphorylation. The respiratory chain contains 3 multisubunit complexes succinate dehydrogenase (complex II, CII), ubiquinol-cytochrome c oxidoreductase (cytochrome b-c1 complex, complex III, CIII) and cytochrome c oxidase (complex IV, CIV), that cooperate to transfer electrons derived from NADH and succinate to molecular oxygen, creating an electrochemical gradient over the inner membrane that drives transmembrane transport and the ATP synthase. Cytochrome c oxidase is the component of the respiratory chain that catalyzes the reduction of oxygen to water. Electrons originating from reduced cytochrome c in the intermembrane space (IMS) are transferred via the dinuclear copper A center (CU(A)) of subunit 2 and heme A of subunit 1 to the active site in subunit 1, a binuclear center (BNC) formed by heme A3 and copper B (CU(B)). The BNC reduces molecular oxygen to 2 water molecules using 4 electrons from cytochrome c in the IMS and 4 protons from the mitochondrial matrix.</text>
</comment>
<proteinExistence type="inferred from homology"/>
<feature type="transmembrane region" description="Helical" evidence="15">
    <location>
        <begin position="53"/>
        <end position="73"/>
    </location>
</feature>
<dbReference type="NCBIfam" id="TIGR02866">
    <property type="entry name" value="CoxB"/>
    <property type="match status" value="1"/>
</dbReference>
<feature type="domain" description="Cytochrome oxidase subunit II copper A binding" evidence="16">
    <location>
        <begin position="123"/>
        <end position="261"/>
    </location>
</feature>
<dbReference type="GO" id="GO:0042773">
    <property type="term" value="P:ATP synthesis coupled electron transport"/>
    <property type="evidence" value="ECO:0007669"/>
    <property type="project" value="TreeGrafter"/>
</dbReference>
<reference evidence="18" key="1">
    <citation type="journal article" date="2014" name="Biol. Bull.">
        <title>The Mitochondrial Genome of Grateloupia taiwanensis (Halymeniaceae, Rhodophyta) and Comparative Mitochondrial Genomics of Red Algae.</title>
        <authorList>
            <person name="DePriest M.S."/>
            <person name="Bhattacharya D."/>
            <person name="Lopez-Bautista J.M."/>
        </authorList>
    </citation>
    <scope>NUCLEOTIDE SEQUENCE</scope>
</reference>
<keyword evidence="14" id="KW-0999">Mitochondrion inner membrane</keyword>
<evidence type="ECO:0000259" key="16">
    <source>
        <dbReference type="PROSITE" id="PS50857"/>
    </source>
</evidence>
<dbReference type="FunFam" id="1.10.287.90:FF:000004">
    <property type="entry name" value="Cytochrome c oxidase subunit 2"/>
    <property type="match status" value="1"/>
</dbReference>
<keyword evidence="8 14" id="KW-0249">Electron transport</keyword>
<comment type="subcellular location">
    <subcellularLocation>
        <location evidence="14">Mitochondrion inner membrane</location>
        <topology evidence="14">Multi-pass membrane protein</topology>
    </subcellularLocation>
    <subcellularLocation>
        <location evidence="1">Mitochondrion membrane</location>
        <topology evidence="1">Multi-pass membrane protein</topology>
    </subcellularLocation>
</comment>
<dbReference type="Pfam" id="PF02790">
    <property type="entry name" value="COX2_TM"/>
    <property type="match status" value="1"/>
</dbReference>
<evidence type="ECO:0000256" key="8">
    <source>
        <dbReference type="ARBA" id="ARBA00022982"/>
    </source>
</evidence>
<dbReference type="EMBL" id="KM999231">
    <property type="protein sequence ID" value="AIY34288.1"/>
    <property type="molecule type" value="Genomic_DNA"/>
</dbReference>
<evidence type="ECO:0000256" key="2">
    <source>
        <dbReference type="ARBA" id="ARBA00007866"/>
    </source>
</evidence>
<keyword evidence="5 14" id="KW-0812">Transmembrane</keyword>
<evidence type="ECO:0000256" key="15">
    <source>
        <dbReference type="SAM" id="Phobius"/>
    </source>
</evidence>
<comment type="similarity">
    <text evidence="2 14">Belongs to the cytochrome c oxidase subunit 2 family.</text>
</comment>
<accession>A0A0A1EPR1</accession>
<evidence type="ECO:0000256" key="3">
    <source>
        <dbReference type="ARBA" id="ARBA00022448"/>
    </source>
</evidence>
<dbReference type="SUPFAM" id="SSF49503">
    <property type="entry name" value="Cupredoxins"/>
    <property type="match status" value="1"/>
</dbReference>
<evidence type="ECO:0000256" key="12">
    <source>
        <dbReference type="ARBA" id="ARBA00023136"/>
    </source>
</evidence>
<dbReference type="GO" id="GO:1902495">
    <property type="term" value="C:transmembrane transporter complex"/>
    <property type="evidence" value="ECO:0007669"/>
    <property type="project" value="UniProtKB-ARBA"/>
</dbReference>
<dbReference type="PROSITE" id="PS00078">
    <property type="entry name" value="COX2"/>
    <property type="match status" value="1"/>
</dbReference>
<name>A0A0A1EPR1_9FLOR</name>
<gene>
    <name evidence="18" type="primary">cox2</name>
</gene>
<dbReference type="Gene3D" id="1.10.287.90">
    <property type="match status" value="1"/>
</dbReference>
<dbReference type="Gene3D" id="2.60.40.420">
    <property type="entry name" value="Cupredoxins - blue copper proteins"/>
    <property type="match status" value="1"/>
</dbReference>
<evidence type="ECO:0000256" key="10">
    <source>
        <dbReference type="ARBA" id="ARBA00023008"/>
    </source>
</evidence>
<keyword evidence="11 14" id="KW-0496">Mitochondrion</keyword>
<evidence type="ECO:0000256" key="1">
    <source>
        <dbReference type="ARBA" id="ARBA00004225"/>
    </source>
</evidence>
<organism evidence="18">
    <name type="scientific">Phyllymenia taiwanensis</name>
    <dbReference type="NCBI Taxonomy" id="1260292"/>
    <lineage>
        <taxon>Eukaryota</taxon>
        <taxon>Rhodophyta</taxon>
        <taxon>Florideophyceae</taxon>
        <taxon>Rhodymeniophycidae</taxon>
        <taxon>Halymeniales</taxon>
        <taxon>Halymeniaceae</taxon>
        <taxon>Phyllymenia</taxon>
    </lineage>
</organism>
<keyword evidence="4 14" id="KW-0679">Respiratory chain</keyword>
<dbReference type="InterPro" id="IPR036257">
    <property type="entry name" value="Cyt_c_oxidase_su2_TM_sf"/>
</dbReference>
<dbReference type="CDD" id="cd13912">
    <property type="entry name" value="CcO_II_C"/>
    <property type="match status" value="1"/>
</dbReference>
<evidence type="ECO:0000256" key="4">
    <source>
        <dbReference type="ARBA" id="ARBA00022660"/>
    </source>
</evidence>
<dbReference type="PANTHER" id="PTHR22888:SF9">
    <property type="entry name" value="CYTOCHROME C OXIDASE SUBUNIT 2"/>
    <property type="match status" value="1"/>
</dbReference>
<keyword evidence="10 14" id="KW-0186">Copper</keyword>
<dbReference type="GO" id="GO:0004129">
    <property type="term" value="F:cytochrome-c oxidase activity"/>
    <property type="evidence" value="ECO:0007669"/>
    <property type="project" value="UniProtKB-EC"/>
</dbReference>
<keyword evidence="7" id="KW-1278">Translocase</keyword>
<dbReference type="InterPro" id="IPR014222">
    <property type="entry name" value="Cyt_c_oxidase_su2"/>
</dbReference>
<evidence type="ECO:0000256" key="7">
    <source>
        <dbReference type="ARBA" id="ARBA00022967"/>
    </source>
</evidence>
<dbReference type="GO" id="GO:0016491">
    <property type="term" value="F:oxidoreductase activity"/>
    <property type="evidence" value="ECO:0007669"/>
    <property type="project" value="InterPro"/>
</dbReference>
<evidence type="ECO:0000256" key="6">
    <source>
        <dbReference type="ARBA" id="ARBA00022723"/>
    </source>
</evidence>
<comment type="cofactor">
    <cofactor evidence="14">
        <name>Cu cation</name>
        <dbReference type="ChEBI" id="CHEBI:23378"/>
    </cofactor>
    <text evidence="14">Binds a copper A center.</text>
</comment>
<dbReference type="PRINTS" id="PR01166">
    <property type="entry name" value="CYCOXIDASEII"/>
</dbReference>
<keyword evidence="3 14" id="KW-0813">Transport</keyword>
<dbReference type="InterPro" id="IPR045187">
    <property type="entry name" value="CcO_II"/>
</dbReference>
<dbReference type="InterPro" id="IPR011759">
    <property type="entry name" value="Cyt_c_oxidase_su2_TM_dom"/>
</dbReference>
<evidence type="ECO:0000256" key="11">
    <source>
        <dbReference type="ARBA" id="ARBA00023128"/>
    </source>
</evidence>
<evidence type="ECO:0000256" key="5">
    <source>
        <dbReference type="ARBA" id="ARBA00022692"/>
    </source>
</evidence>
<keyword evidence="6 14" id="KW-0479">Metal-binding</keyword>
<evidence type="ECO:0000259" key="17">
    <source>
        <dbReference type="PROSITE" id="PS50999"/>
    </source>
</evidence>
<dbReference type="AlphaFoldDB" id="A0A0A1EPR1"/>
<evidence type="ECO:0000256" key="9">
    <source>
        <dbReference type="ARBA" id="ARBA00022989"/>
    </source>
</evidence>
<geneLocation type="mitochondrion" evidence="18"/>
<keyword evidence="12 14" id="KW-0472">Membrane</keyword>
<keyword evidence="9 15" id="KW-1133">Transmembrane helix</keyword>
<reference evidence="18" key="2">
    <citation type="submission" date="2014-10" db="EMBL/GenBank/DDBJ databases">
        <authorList>
            <person name="DePriest M.S.Jr."/>
        </authorList>
    </citation>
    <scope>NUCLEOTIDE SEQUENCE</scope>
</reference>
<protein>
    <recommendedName>
        <fullName evidence="14">Cytochrome c oxidase subunit 2</fullName>
    </recommendedName>
</protein>
<dbReference type="InterPro" id="IPR034210">
    <property type="entry name" value="CcO_II_C"/>
</dbReference>
<sequence>MNFLTLIKNLLLTSFLAFFPIIVFSDVAEDWQLGFQDPATPIMEGIINLHHDLTFFIVVISIFVSWMLGRTLWHFESSQNPIPSSLSHGTLIEVIWTVTPAFILLIIAVPSFSLLYAMDEIISPAITIKTLGHQWYWSYEYSDYLNEEGEAIMYDSYMLPEEDLELGQFRLLEVDNRMVVPTNTHIRVIVSAADVLHSWAVPSLGVKCDAIPGRLNQTSLFIKREGLYYGQCSEICGINHGFMPIVVEAVSLPNYITWISNKLSE</sequence>
<comment type="catalytic activity">
    <reaction evidence="13">
        <text>4 Fe(II)-[cytochrome c] + O2 + 8 H(+)(in) = 4 Fe(III)-[cytochrome c] + 2 H2O + 4 H(+)(out)</text>
        <dbReference type="Rhea" id="RHEA:11436"/>
        <dbReference type="Rhea" id="RHEA-COMP:10350"/>
        <dbReference type="Rhea" id="RHEA-COMP:14399"/>
        <dbReference type="ChEBI" id="CHEBI:15377"/>
        <dbReference type="ChEBI" id="CHEBI:15378"/>
        <dbReference type="ChEBI" id="CHEBI:15379"/>
        <dbReference type="ChEBI" id="CHEBI:29033"/>
        <dbReference type="ChEBI" id="CHEBI:29034"/>
        <dbReference type="EC" id="7.1.1.9"/>
    </reaction>
    <physiologicalReaction direction="left-to-right" evidence="13">
        <dbReference type="Rhea" id="RHEA:11437"/>
    </physiologicalReaction>
</comment>
<dbReference type="InterPro" id="IPR008972">
    <property type="entry name" value="Cupredoxin"/>
</dbReference>
<dbReference type="GO" id="GO:0005743">
    <property type="term" value="C:mitochondrial inner membrane"/>
    <property type="evidence" value="ECO:0007669"/>
    <property type="project" value="UniProtKB-SubCell"/>
</dbReference>
<dbReference type="InterPro" id="IPR001505">
    <property type="entry name" value="Copper_CuA"/>
</dbReference>
<dbReference type="InterPro" id="IPR002429">
    <property type="entry name" value="CcO_II-like_C"/>
</dbReference>
<dbReference type="SUPFAM" id="SSF81464">
    <property type="entry name" value="Cytochrome c oxidase subunit II-like, transmembrane region"/>
    <property type="match status" value="1"/>
</dbReference>
<evidence type="ECO:0000256" key="13">
    <source>
        <dbReference type="ARBA" id="ARBA00049512"/>
    </source>
</evidence>
<dbReference type="FunFam" id="2.60.40.420:FF:000001">
    <property type="entry name" value="Cytochrome c oxidase subunit 2"/>
    <property type="match status" value="1"/>
</dbReference>
<dbReference type="PANTHER" id="PTHR22888">
    <property type="entry name" value="CYTOCHROME C OXIDASE, SUBUNIT II"/>
    <property type="match status" value="1"/>
</dbReference>
<evidence type="ECO:0000313" key="18">
    <source>
        <dbReference type="EMBL" id="AIY34288.1"/>
    </source>
</evidence>
<dbReference type="PROSITE" id="PS50999">
    <property type="entry name" value="COX2_TM"/>
    <property type="match status" value="1"/>
</dbReference>